<dbReference type="KEGG" id="sla:SERLADRAFT_467201"/>
<dbReference type="PANTHER" id="PTHR45348:SF2">
    <property type="entry name" value="ZINC-TYPE ALCOHOL DEHYDROGENASE-LIKE PROTEIN C2E1P3.01"/>
    <property type="match status" value="1"/>
</dbReference>
<dbReference type="InterPro" id="IPR013154">
    <property type="entry name" value="ADH-like_N"/>
</dbReference>
<gene>
    <name evidence="2" type="ORF">SERLADRAFT_467201</name>
</gene>
<proteinExistence type="predicted"/>
<sequence length="354" mass="37790">MSQQVTQKALVIPCAEAPYTFLTRPVPTPGVGDVLVKIEGIGLNPAEWKITKGVMLIKEYPFMSGTDGAGTVIAIGKDVKGVSKGDRVLFQGYFEADRSTHQEYVLVYADLLAKLPPTISSLEAASIPLALASAALGLAIPYKPTERSGAGLKPFWDDDAEGYYHGQAIVILGGSSSIGQFVIQIAKYMGYSPIITTSSLRHKEFLESLGATHVLDRFDDVALGVKESLGGKELKLAYDAVHTPITQAEVDLLSPGGQIVSAWEVPKDSLDLSGNRRAIDYYGTVHWYKDLGKAMYAKLGAFLESGVIQPNRVEKLPDGLSGIVGGLKRLEENQVSGVKLVVDPGETPLAAGSS</sequence>
<organism>
    <name type="scientific">Serpula lacrymans var. lacrymans (strain S7.9)</name>
    <name type="common">Dry rot fungus</name>
    <dbReference type="NCBI Taxonomy" id="578457"/>
    <lineage>
        <taxon>Eukaryota</taxon>
        <taxon>Fungi</taxon>
        <taxon>Dikarya</taxon>
        <taxon>Basidiomycota</taxon>
        <taxon>Agaricomycotina</taxon>
        <taxon>Agaricomycetes</taxon>
        <taxon>Agaricomycetidae</taxon>
        <taxon>Boletales</taxon>
        <taxon>Coniophorineae</taxon>
        <taxon>Serpulaceae</taxon>
        <taxon>Serpula</taxon>
    </lineage>
</organism>
<dbReference type="Gene3D" id="3.40.50.720">
    <property type="entry name" value="NAD(P)-binding Rossmann-like Domain"/>
    <property type="match status" value="1"/>
</dbReference>
<dbReference type="SUPFAM" id="SSF50129">
    <property type="entry name" value="GroES-like"/>
    <property type="match status" value="1"/>
</dbReference>
<dbReference type="OrthoDB" id="3233595at2759"/>
<dbReference type="AlphaFoldDB" id="F8NVS8"/>
<dbReference type="SUPFAM" id="SSF51735">
    <property type="entry name" value="NAD(P)-binding Rossmann-fold domains"/>
    <property type="match status" value="1"/>
</dbReference>
<dbReference type="Pfam" id="PF08240">
    <property type="entry name" value="ADH_N"/>
    <property type="match status" value="1"/>
</dbReference>
<evidence type="ECO:0000259" key="1">
    <source>
        <dbReference type="SMART" id="SM00829"/>
    </source>
</evidence>
<dbReference type="InterPro" id="IPR047122">
    <property type="entry name" value="Trans-enoyl_RdTase-like"/>
</dbReference>
<dbReference type="Pfam" id="PF00107">
    <property type="entry name" value="ADH_zinc_N"/>
    <property type="match status" value="1"/>
</dbReference>
<feature type="domain" description="Enoyl reductase (ER)" evidence="1">
    <location>
        <begin position="15"/>
        <end position="342"/>
    </location>
</feature>
<dbReference type="GO" id="GO:0016651">
    <property type="term" value="F:oxidoreductase activity, acting on NAD(P)H"/>
    <property type="evidence" value="ECO:0007669"/>
    <property type="project" value="InterPro"/>
</dbReference>
<accession>F8NVS8</accession>
<reference evidence="2" key="1">
    <citation type="submission" date="2011-04" db="EMBL/GenBank/DDBJ databases">
        <title>Evolution of plant cell wall degrading machinery underlies the functional diversity of forest fungi.</title>
        <authorList>
            <consortium name="US DOE Joint Genome Institute (JGI-PGF)"/>
            <person name="Eastwood D.C."/>
            <person name="Floudas D."/>
            <person name="Binder M."/>
            <person name="Majcherczyk A."/>
            <person name="Schneider P."/>
            <person name="Aerts A."/>
            <person name="Asiegbu F.O."/>
            <person name="Baker S.E."/>
            <person name="Barry K."/>
            <person name="Bendiksby M."/>
            <person name="Blumentritt M."/>
            <person name="Coutinho P.M."/>
            <person name="Cullen D."/>
            <person name="Cullen D."/>
            <person name="Gathman A."/>
            <person name="Goodell B."/>
            <person name="Henrissat B."/>
            <person name="Ihrmark K."/>
            <person name="Kauserud H."/>
            <person name="Kohler A."/>
            <person name="LaButti K."/>
            <person name="Lapidus A."/>
            <person name="Lavin J.L."/>
            <person name="Lee Y.-H."/>
            <person name="Lindquist E."/>
            <person name="Lilly W."/>
            <person name="Lucas S."/>
            <person name="Morin E."/>
            <person name="Murat C."/>
            <person name="Oguiza J.A."/>
            <person name="Park J."/>
            <person name="Pisabarro A.G."/>
            <person name="Riley R."/>
            <person name="Rosling A."/>
            <person name="Salamov A."/>
            <person name="Schmidt O."/>
            <person name="Schmutz J."/>
            <person name="Skrede I."/>
            <person name="Stenlid J."/>
            <person name="Wiebenga A."/>
            <person name="Xie X."/>
            <person name="Kues U."/>
            <person name="Hibbett D.S."/>
            <person name="Hoffmeister D."/>
            <person name="Hogberg N."/>
            <person name="Martin F."/>
            <person name="Grigoriev I.V."/>
            <person name="Watkinson S.C."/>
        </authorList>
    </citation>
    <scope>NUCLEOTIDE SEQUENCE</scope>
    <source>
        <strain evidence="2">S7.9</strain>
    </source>
</reference>
<dbReference type="CDD" id="cd08249">
    <property type="entry name" value="enoyl_reductase_like"/>
    <property type="match status" value="1"/>
</dbReference>
<dbReference type="SMART" id="SM00829">
    <property type="entry name" value="PKS_ER"/>
    <property type="match status" value="1"/>
</dbReference>
<dbReference type="PANTHER" id="PTHR45348">
    <property type="entry name" value="HYPOTHETICAL OXIDOREDUCTASE (EUROFUNG)"/>
    <property type="match status" value="1"/>
</dbReference>
<dbReference type="InterPro" id="IPR020843">
    <property type="entry name" value="ER"/>
</dbReference>
<dbReference type="InterPro" id="IPR013149">
    <property type="entry name" value="ADH-like_C"/>
</dbReference>
<name>F8NVS8_SERL9</name>
<evidence type="ECO:0000313" key="2">
    <source>
        <dbReference type="EMBL" id="EGO24239.1"/>
    </source>
</evidence>
<dbReference type="GeneID" id="18819192"/>
<dbReference type="Proteomes" id="UP000008064">
    <property type="component" value="Unassembled WGS sequence"/>
</dbReference>
<protein>
    <recommendedName>
        <fullName evidence="1">Enoyl reductase (ER) domain-containing protein</fullName>
    </recommendedName>
</protein>
<dbReference type="HOGENOM" id="CLU_026673_16_5_1"/>
<dbReference type="RefSeq" id="XP_007318258.1">
    <property type="nucleotide sequence ID" value="XM_007318196.1"/>
</dbReference>
<dbReference type="EMBL" id="GL945434">
    <property type="protein sequence ID" value="EGO24239.1"/>
    <property type="molecule type" value="Genomic_DNA"/>
</dbReference>
<dbReference type="Gene3D" id="3.90.180.10">
    <property type="entry name" value="Medium-chain alcohol dehydrogenases, catalytic domain"/>
    <property type="match status" value="1"/>
</dbReference>
<dbReference type="InterPro" id="IPR011032">
    <property type="entry name" value="GroES-like_sf"/>
</dbReference>
<dbReference type="InterPro" id="IPR036291">
    <property type="entry name" value="NAD(P)-bd_dom_sf"/>
</dbReference>